<protein>
    <submittedName>
        <fullName evidence="2">Uncharacterized protein</fullName>
    </submittedName>
</protein>
<dbReference type="EMBL" id="BLXT01007982">
    <property type="protein sequence ID" value="GFO44622.1"/>
    <property type="molecule type" value="Genomic_DNA"/>
</dbReference>
<evidence type="ECO:0000313" key="2">
    <source>
        <dbReference type="EMBL" id="GFO44622.1"/>
    </source>
</evidence>
<reference evidence="2 3" key="1">
    <citation type="journal article" date="2021" name="Elife">
        <title>Chloroplast acquisition without the gene transfer in kleptoplastic sea slugs, Plakobranchus ocellatus.</title>
        <authorList>
            <person name="Maeda T."/>
            <person name="Takahashi S."/>
            <person name="Yoshida T."/>
            <person name="Shimamura S."/>
            <person name="Takaki Y."/>
            <person name="Nagai Y."/>
            <person name="Toyoda A."/>
            <person name="Suzuki Y."/>
            <person name="Arimoto A."/>
            <person name="Ishii H."/>
            <person name="Satoh N."/>
            <person name="Nishiyama T."/>
            <person name="Hasebe M."/>
            <person name="Maruyama T."/>
            <person name="Minagawa J."/>
            <person name="Obokata J."/>
            <person name="Shigenobu S."/>
        </authorList>
    </citation>
    <scope>NUCLEOTIDE SEQUENCE [LARGE SCALE GENOMIC DNA]</scope>
</reference>
<feature type="compositionally biased region" description="Basic and acidic residues" evidence="1">
    <location>
        <begin position="82"/>
        <end position="94"/>
    </location>
</feature>
<sequence>MAPQEIASEVAHSKRNMRIWKQNVHIEIAAHQDQKALRWVFLELGSQKWQVPNNSCSLGVGNGLGIDCSPVCSICALRNHERRGGEDCQGDHKLRAAKTQQLH</sequence>
<accession>A0AAV4DK14</accession>
<dbReference type="Proteomes" id="UP000735302">
    <property type="component" value="Unassembled WGS sequence"/>
</dbReference>
<feature type="region of interest" description="Disordered" evidence="1">
    <location>
        <begin position="82"/>
        <end position="103"/>
    </location>
</feature>
<organism evidence="2 3">
    <name type="scientific">Plakobranchus ocellatus</name>
    <dbReference type="NCBI Taxonomy" id="259542"/>
    <lineage>
        <taxon>Eukaryota</taxon>
        <taxon>Metazoa</taxon>
        <taxon>Spiralia</taxon>
        <taxon>Lophotrochozoa</taxon>
        <taxon>Mollusca</taxon>
        <taxon>Gastropoda</taxon>
        <taxon>Heterobranchia</taxon>
        <taxon>Euthyneura</taxon>
        <taxon>Panpulmonata</taxon>
        <taxon>Sacoglossa</taxon>
        <taxon>Placobranchoidea</taxon>
        <taxon>Plakobranchidae</taxon>
        <taxon>Plakobranchus</taxon>
    </lineage>
</organism>
<evidence type="ECO:0000256" key="1">
    <source>
        <dbReference type="SAM" id="MobiDB-lite"/>
    </source>
</evidence>
<evidence type="ECO:0000313" key="3">
    <source>
        <dbReference type="Proteomes" id="UP000735302"/>
    </source>
</evidence>
<name>A0AAV4DK14_9GAST</name>
<keyword evidence="3" id="KW-1185">Reference proteome</keyword>
<comment type="caution">
    <text evidence="2">The sequence shown here is derived from an EMBL/GenBank/DDBJ whole genome shotgun (WGS) entry which is preliminary data.</text>
</comment>
<proteinExistence type="predicted"/>
<gene>
    <name evidence="2" type="ORF">PoB_007112700</name>
</gene>
<dbReference type="AlphaFoldDB" id="A0AAV4DK14"/>